<evidence type="ECO:0000259" key="1">
    <source>
        <dbReference type="Pfam" id="PF20744"/>
    </source>
</evidence>
<protein>
    <submittedName>
        <fullName evidence="2">Tail fiber protein gp37 C terminal</fullName>
    </submittedName>
</protein>
<gene>
    <name evidence="2" type="ORF">NCTC10060_00229</name>
</gene>
<feature type="domain" description="Tail fibre protein gp37 trimerization region" evidence="1">
    <location>
        <begin position="15"/>
        <end position="53"/>
    </location>
</feature>
<reference evidence="2 3" key="1">
    <citation type="submission" date="2018-06" db="EMBL/GenBank/DDBJ databases">
        <authorList>
            <consortium name="Pathogen Informatics"/>
            <person name="Doyle S."/>
        </authorList>
    </citation>
    <scope>NUCLEOTIDE SEQUENCE [LARGE SCALE GENOMIC DNA]</scope>
    <source>
        <strain evidence="2 3">NCTC10060</strain>
    </source>
</reference>
<evidence type="ECO:0000313" key="3">
    <source>
        <dbReference type="Proteomes" id="UP000254633"/>
    </source>
</evidence>
<dbReference type="Proteomes" id="UP000254633">
    <property type="component" value="Unassembled WGS sequence"/>
</dbReference>
<proteinExistence type="predicted"/>
<dbReference type="EMBL" id="UGXH01000003">
    <property type="protein sequence ID" value="SUG53196.1"/>
    <property type="molecule type" value="Genomic_DNA"/>
</dbReference>
<dbReference type="AlphaFoldDB" id="A0A379TSK9"/>
<sequence length="71" mass="8060">MTGNLALRSDGRAYFVIQNADDSARAYFYKDKNGDGIHINNGLDGGGDFILVKMVPFIPRLRVRWWLKDSI</sequence>
<accession>A0A379TSK9</accession>
<evidence type="ECO:0000313" key="2">
    <source>
        <dbReference type="EMBL" id="SUG53196.1"/>
    </source>
</evidence>
<organism evidence="2 3">
    <name type="scientific">Salmonella diarizonae</name>
    <dbReference type="NCBI Taxonomy" id="59204"/>
    <lineage>
        <taxon>Bacteria</taxon>
        <taxon>Pseudomonadati</taxon>
        <taxon>Pseudomonadota</taxon>
        <taxon>Gammaproteobacteria</taxon>
        <taxon>Enterobacterales</taxon>
        <taxon>Enterobacteriaceae</taxon>
        <taxon>Salmonella</taxon>
    </lineage>
</organism>
<dbReference type="InterPro" id="IPR048388">
    <property type="entry name" value="Gp37_trimer"/>
</dbReference>
<dbReference type="Pfam" id="PF20744">
    <property type="entry name" value="gp37_trimer"/>
    <property type="match status" value="1"/>
</dbReference>
<name>A0A379TSK9_SALDZ</name>